<protein>
    <submittedName>
        <fullName evidence="1">DgyrCDS14628</fullName>
    </submittedName>
</protein>
<evidence type="ECO:0000313" key="2">
    <source>
        <dbReference type="Proteomes" id="UP000549394"/>
    </source>
</evidence>
<sequence>MEPTWINDYDYAGICPAGTCHIEDIRKIYSIDLTIGNGNNVVVKLNFFETCILLEEGIGDNPPKLKTQIKEYPSTHVNSGFQAILAFAYEDKDLLKSEDEDIYFNIADINLGATCTSTATTAGYECETALRHVSNYVWLECSSISDSRGTCIGHYIDILFPFPVQPQFYCLSIGLYQSTGSEMEFWQCNTINPVEDRYRHCYNYTFRPTIESGVRGTIKALDLDADATMKVFQMYVLKRTRNIYTISDNPNCQTNIYNGVLDNLIETCTVIKHFPVQFQYKLANSKEFYSRTSKHHVILKKVINLKGNVDVQVSYDTRINRRIMRKFCTIEEFSNNSNLFMVYSFNCNHFSQTASNILYIYIVLENISDKVLFCDILV</sequence>
<dbReference type="EMBL" id="CAJFCJ010000057">
    <property type="protein sequence ID" value="CAD5126518.1"/>
    <property type="molecule type" value="Genomic_DNA"/>
</dbReference>
<name>A0A7I8WEA8_9ANNE</name>
<organism evidence="1 2">
    <name type="scientific">Dimorphilus gyrociliatus</name>
    <dbReference type="NCBI Taxonomy" id="2664684"/>
    <lineage>
        <taxon>Eukaryota</taxon>
        <taxon>Metazoa</taxon>
        <taxon>Spiralia</taxon>
        <taxon>Lophotrochozoa</taxon>
        <taxon>Annelida</taxon>
        <taxon>Polychaeta</taxon>
        <taxon>Polychaeta incertae sedis</taxon>
        <taxon>Dinophilidae</taxon>
        <taxon>Dimorphilus</taxon>
    </lineage>
</organism>
<dbReference type="Proteomes" id="UP000549394">
    <property type="component" value="Unassembled WGS sequence"/>
</dbReference>
<comment type="caution">
    <text evidence="1">The sequence shown here is derived from an EMBL/GenBank/DDBJ whole genome shotgun (WGS) entry which is preliminary data.</text>
</comment>
<accession>A0A7I8WEA8</accession>
<evidence type="ECO:0000313" key="1">
    <source>
        <dbReference type="EMBL" id="CAD5126518.1"/>
    </source>
</evidence>
<keyword evidence="2" id="KW-1185">Reference proteome</keyword>
<gene>
    <name evidence="1" type="ORF">DGYR_LOCUS13757</name>
</gene>
<proteinExistence type="predicted"/>
<reference evidence="1 2" key="1">
    <citation type="submission" date="2020-08" db="EMBL/GenBank/DDBJ databases">
        <authorList>
            <person name="Hejnol A."/>
        </authorList>
    </citation>
    <scope>NUCLEOTIDE SEQUENCE [LARGE SCALE GENOMIC DNA]</scope>
</reference>
<dbReference type="AlphaFoldDB" id="A0A7I8WEA8"/>